<name>A0A316W7A6_9BASI</name>
<evidence type="ECO:0000313" key="3">
    <source>
        <dbReference type="EMBL" id="PWN45826.1"/>
    </source>
</evidence>
<dbReference type="InterPro" id="IPR015890">
    <property type="entry name" value="Chorismate_C"/>
</dbReference>
<dbReference type="GO" id="GO:0000162">
    <property type="term" value="P:L-tryptophan biosynthetic process"/>
    <property type="evidence" value="ECO:0007669"/>
    <property type="project" value="TreeGrafter"/>
</dbReference>
<dbReference type="EMBL" id="KZ819353">
    <property type="protein sequence ID" value="PWN45826.1"/>
    <property type="molecule type" value="Genomic_DNA"/>
</dbReference>
<dbReference type="Pfam" id="PF00425">
    <property type="entry name" value="Chorismate_bind"/>
    <property type="match status" value="1"/>
</dbReference>
<dbReference type="STRING" id="1522189.A0A316W7A6"/>
<proteinExistence type="predicted"/>
<dbReference type="PANTHER" id="PTHR11236">
    <property type="entry name" value="AMINOBENZOATE/ANTHRANILATE SYNTHASE"/>
    <property type="match status" value="1"/>
</dbReference>
<dbReference type="PRINTS" id="PR00095">
    <property type="entry name" value="ANTSNTHASEI"/>
</dbReference>
<organism evidence="3 4">
    <name type="scientific">Ceraceosorus guamensis</name>
    <dbReference type="NCBI Taxonomy" id="1522189"/>
    <lineage>
        <taxon>Eukaryota</taxon>
        <taxon>Fungi</taxon>
        <taxon>Dikarya</taxon>
        <taxon>Basidiomycota</taxon>
        <taxon>Ustilaginomycotina</taxon>
        <taxon>Exobasidiomycetes</taxon>
        <taxon>Ceraceosorales</taxon>
        <taxon>Ceraceosoraceae</taxon>
        <taxon>Ceraceosorus</taxon>
    </lineage>
</organism>
<evidence type="ECO:0000313" key="4">
    <source>
        <dbReference type="Proteomes" id="UP000245783"/>
    </source>
</evidence>
<gene>
    <name evidence="3" type="ORF">IE81DRAFT_319662</name>
</gene>
<feature type="domain" description="Anthranilate synthase component I N-terminal" evidence="2">
    <location>
        <begin position="61"/>
        <end position="194"/>
    </location>
</feature>
<feature type="domain" description="Chorismate-utilising enzyme C-terminal" evidence="1">
    <location>
        <begin position="261"/>
        <end position="525"/>
    </location>
</feature>
<dbReference type="PANTHER" id="PTHR11236:SF9">
    <property type="entry name" value="ANTHRANILATE SYNTHASE COMPONENT 1"/>
    <property type="match status" value="1"/>
</dbReference>
<protein>
    <submittedName>
        <fullName evidence="3">Putative TRP2-anthranilate synthase component I</fullName>
    </submittedName>
</protein>
<sequence length="550" mass="60254">MAQPLVLRPTLEEVSRLLLDTAQPTAFSGGAVPSTSAPTADHAAGAAQGNIVPVYASLPADLLTPVMAYLRLSGGSDTRRRSFLCESVTNGEKIGRWSFVGADPYKVIRTGANTVNPGDPLAVLEKELSPFRYISLPNLPRFTGGAMGYISYDAIAHFEPRTARPLKDVLGVPEAIFMLCNDLIAFDHTFQSLKVISHVHLPDDHASRADKSTASAEVQRLYARAALQVQALVERLLDPVTPLPKQRSVRPGTEAVSNVGREGYVRFVRELRKHIIAGDIIQAVPSQRLSRKTDVHPFNVYRHLRSVNPSPYMFYLDVGDARLVGASPETLCKVEQGRVAVHAIAGTVKRGASEEEDKRLAEELLASAKDQAEHVMLVDLARNDVSRVCDPHTTTVESFMKVEKFSHVMHLTSRITGFLRQGKSRFDALRSIFPAGTVSGAPKIRAIELVSELEGERRGVYAGAVGHIDYSDDMDVCIAIRTMCFLPQGGQDETESGSHTAYLQAGGGIVYDSVEEDEYQETLNKLGANVRCLQQAEEFYIQEQMVERSA</sequence>
<evidence type="ECO:0000259" key="1">
    <source>
        <dbReference type="Pfam" id="PF00425"/>
    </source>
</evidence>
<dbReference type="InterPro" id="IPR006805">
    <property type="entry name" value="Anth_synth_I_N"/>
</dbReference>
<dbReference type="InterPro" id="IPR005801">
    <property type="entry name" value="ADC_synthase"/>
</dbReference>
<evidence type="ECO:0000259" key="2">
    <source>
        <dbReference type="Pfam" id="PF04715"/>
    </source>
</evidence>
<dbReference type="Gene3D" id="3.60.120.10">
    <property type="entry name" value="Anthranilate synthase"/>
    <property type="match status" value="1"/>
</dbReference>
<dbReference type="SUPFAM" id="SSF56322">
    <property type="entry name" value="ADC synthase"/>
    <property type="match status" value="1"/>
</dbReference>
<keyword evidence="4" id="KW-1185">Reference proteome</keyword>
<dbReference type="FunCoup" id="A0A316W7A6">
    <property type="interactions" value="124"/>
</dbReference>
<dbReference type="RefSeq" id="XP_025372986.1">
    <property type="nucleotide sequence ID" value="XM_025512791.1"/>
</dbReference>
<dbReference type="InParanoid" id="A0A316W7A6"/>
<dbReference type="OrthoDB" id="1865897at2759"/>
<accession>A0A316W7A6</accession>
<dbReference type="AlphaFoldDB" id="A0A316W7A6"/>
<dbReference type="Pfam" id="PF04715">
    <property type="entry name" value="Anth_synt_I_N"/>
    <property type="match status" value="1"/>
</dbReference>
<dbReference type="InterPro" id="IPR019999">
    <property type="entry name" value="Anth_synth_I-like"/>
</dbReference>
<dbReference type="Proteomes" id="UP000245783">
    <property type="component" value="Unassembled WGS sequence"/>
</dbReference>
<reference evidence="3 4" key="1">
    <citation type="journal article" date="2018" name="Mol. Biol. Evol.">
        <title>Broad Genomic Sampling Reveals a Smut Pathogenic Ancestry of the Fungal Clade Ustilaginomycotina.</title>
        <authorList>
            <person name="Kijpornyongpan T."/>
            <person name="Mondo S.J."/>
            <person name="Barry K."/>
            <person name="Sandor L."/>
            <person name="Lee J."/>
            <person name="Lipzen A."/>
            <person name="Pangilinan J."/>
            <person name="LaButti K."/>
            <person name="Hainaut M."/>
            <person name="Henrissat B."/>
            <person name="Grigoriev I.V."/>
            <person name="Spatafora J.W."/>
            <person name="Aime M.C."/>
        </authorList>
    </citation>
    <scope>NUCLEOTIDE SEQUENCE [LARGE SCALE GENOMIC DNA]</scope>
    <source>
        <strain evidence="3 4">MCA 4658</strain>
    </source>
</reference>
<dbReference type="GeneID" id="37034661"/>